<dbReference type="Gene3D" id="3.40.50.300">
    <property type="entry name" value="P-loop containing nucleotide triphosphate hydrolases"/>
    <property type="match status" value="1"/>
</dbReference>
<accession>A0A0D0IVS5</accession>
<evidence type="ECO:0000313" key="3">
    <source>
        <dbReference type="Proteomes" id="UP000032046"/>
    </source>
</evidence>
<dbReference type="InterPro" id="IPR011579">
    <property type="entry name" value="ATPase_dom"/>
</dbReference>
<dbReference type="Pfam" id="PF01637">
    <property type="entry name" value="ATPase_2"/>
    <property type="match status" value="1"/>
</dbReference>
<dbReference type="RefSeq" id="WP_042519341.1">
    <property type="nucleotide sequence ID" value="NZ_JXQK01000055.1"/>
</dbReference>
<sequence length="488" mass="56544">MKENIIGRELEIEKLENYISSRKSEFIAIYGRRRVGKTFLVKELFENQFAFRVTGKDNVTTKEQLASFSFALNDQLGIDTDATNWSEAFRLLQKALEKMPNGTKIIFFDELPWFDTYASNFISALEHFWNDWASYRSDIKLIACGSATTWMLNHVINSRGGLHNRITHNILLSPFKLHEVEEYFKSQGFYYERPEIIECYMAMGGVAYYLSLFENNKSVAQNIQQLCFTRGGELSEEFDRLFNSLFKKANNHLAIVTALKNKGKGMTRLDLLDATGLANNGRFSLILKELEQCDFIRSYTPFGKSKKDMMYQLIDPFCLFYFKFMHNKGSFLDNYWVKMQTTAEYESWCGHAFEIVCLHHINEIVKALGIDGSINTPCSWSYRPTAKVMADEETDEDLKHGTQIDLLIDRSDRSISVCEMKYCNGEYEISKAYDTHLAHRLNVFKKVTKTTKTLIPTFITPYGLYNNMYARKINRQVIGNDLFLVSHS</sequence>
<evidence type="ECO:0000313" key="2">
    <source>
        <dbReference type="EMBL" id="KIP62324.1"/>
    </source>
</evidence>
<dbReference type="SUPFAM" id="SSF52540">
    <property type="entry name" value="P-loop containing nucleoside triphosphate hydrolases"/>
    <property type="match status" value="1"/>
</dbReference>
<proteinExistence type="predicted"/>
<reference evidence="2 3" key="1">
    <citation type="submission" date="2015-01" db="EMBL/GenBank/DDBJ databases">
        <title>Comparative genomics of non-oral Prevotella species.</title>
        <authorList>
            <person name="Accetto T."/>
            <person name="Nograsek B."/>
            <person name="Avgustin G."/>
        </authorList>
    </citation>
    <scope>NUCLEOTIDE SEQUENCE [LARGE SCALE GENOMIC DNA]</scope>
    <source>
        <strain evidence="2 3">P5-119</strain>
    </source>
</reference>
<keyword evidence="3" id="KW-1185">Reference proteome</keyword>
<organism evidence="2 3">
    <name type="scientific">Prevotella pectinovora</name>
    <dbReference type="NCBI Taxonomy" id="1602169"/>
    <lineage>
        <taxon>Bacteria</taxon>
        <taxon>Pseudomonadati</taxon>
        <taxon>Bacteroidota</taxon>
        <taxon>Bacteroidia</taxon>
        <taxon>Bacteroidales</taxon>
        <taxon>Prevotellaceae</taxon>
        <taxon>Prevotella</taxon>
    </lineage>
</organism>
<evidence type="ECO:0000259" key="1">
    <source>
        <dbReference type="Pfam" id="PF01637"/>
    </source>
</evidence>
<dbReference type="EMBL" id="JXQK01000055">
    <property type="protein sequence ID" value="KIP62324.1"/>
    <property type="molecule type" value="Genomic_DNA"/>
</dbReference>
<dbReference type="Proteomes" id="UP000032046">
    <property type="component" value="Unassembled WGS sequence"/>
</dbReference>
<protein>
    <recommendedName>
        <fullName evidence="1">ATPase domain-containing protein</fullName>
    </recommendedName>
</protein>
<dbReference type="PANTHER" id="PTHR34704">
    <property type="entry name" value="ATPASE"/>
    <property type="match status" value="1"/>
</dbReference>
<dbReference type="InterPro" id="IPR027417">
    <property type="entry name" value="P-loop_NTPase"/>
</dbReference>
<name>A0A0D0IVS5_9BACT</name>
<comment type="caution">
    <text evidence="2">The sequence shown here is derived from an EMBL/GenBank/DDBJ whole genome shotgun (WGS) entry which is preliminary data.</text>
</comment>
<dbReference type="GO" id="GO:0005524">
    <property type="term" value="F:ATP binding"/>
    <property type="evidence" value="ECO:0007669"/>
    <property type="project" value="InterPro"/>
</dbReference>
<feature type="domain" description="ATPase" evidence="1">
    <location>
        <begin position="8"/>
        <end position="211"/>
    </location>
</feature>
<dbReference type="PANTHER" id="PTHR34704:SF1">
    <property type="entry name" value="ATPASE"/>
    <property type="match status" value="1"/>
</dbReference>
<gene>
    <name evidence="2" type="ORF">ST44_07545</name>
</gene>
<dbReference type="AlphaFoldDB" id="A0A0D0IVS5"/>